<accession>A0A1Y2M0M2</accession>
<proteinExistence type="predicted"/>
<keyword evidence="2" id="KW-1185">Reference proteome</keyword>
<dbReference type="Proteomes" id="UP000193240">
    <property type="component" value="Unassembled WGS sequence"/>
</dbReference>
<dbReference type="AlphaFoldDB" id="A0A1Y2M0M2"/>
<reference evidence="1 2" key="1">
    <citation type="journal article" date="2017" name="Genome Announc.">
        <title>Genome sequence of the saprophytic ascomycete Epicoccum nigrum ICMP 19927 strain isolated from New Zealand.</title>
        <authorList>
            <person name="Fokin M."/>
            <person name="Fleetwood D."/>
            <person name="Weir B.S."/>
            <person name="Villas-Boas S.G."/>
        </authorList>
    </citation>
    <scope>NUCLEOTIDE SEQUENCE [LARGE SCALE GENOMIC DNA]</scope>
    <source>
        <strain evidence="1 2">ICMP 19927</strain>
    </source>
</reference>
<dbReference type="InParanoid" id="A0A1Y2M0M2"/>
<organism evidence="1 2">
    <name type="scientific">Epicoccum nigrum</name>
    <name type="common">Soil fungus</name>
    <name type="synonym">Epicoccum purpurascens</name>
    <dbReference type="NCBI Taxonomy" id="105696"/>
    <lineage>
        <taxon>Eukaryota</taxon>
        <taxon>Fungi</taxon>
        <taxon>Dikarya</taxon>
        <taxon>Ascomycota</taxon>
        <taxon>Pezizomycotina</taxon>
        <taxon>Dothideomycetes</taxon>
        <taxon>Pleosporomycetidae</taxon>
        <taxon>Pleosporales</taxon>
        <taxon>Pleosporineae</taxon>
        <taxon>Didymellaceae</taxon>
        <taxon>Epicoccum</taxon>
    </lineage>
</organism>
<name>A0A1Y2M0M2_EPING</name>
<sequence>MSEAQLQAKNLRAAQSLWKIYKILMLQQCPDIAHTLRFRDTLSFRLTGQAGSIFSDGGPMLQGMLIQLQDEWATRVKPPTPYPLAFGSEERAEQQCLAESWSRSVELMAELLMEAGVYQGRGGWVDHSNYDIYKERLADCRESFIDRHAKNEDERRRWEQVWPFEDSEKVQDV</sequence>
<evidence type="ECO:0000313" key="1">
    <source>
        <dbReference type="EMBL" id="OSS48778.1"/>
    </source>
</evidence>
<protein>
    <submittedName>
        <fullName evidence="1">Uncharacterized protein</fullName>
    </submittedName>
</protein>
<dbReference type="EMBL" id="KZ107845">
    <property type="protein sequence ID" value="OSS48778.1"/>
    <property type="molecule type" value="Genomic_DNA"/>
</dbReference>
<gene>
    <name evidence="1" type="ORF">B5807_06927</name>
</gene>
<dbReference type="OMA" id="WPFEDSE"/>
<evidence type="ECO:0000313" key="2">
    <source>
        <dbReference type="Proteomes" id="UP000193240"/>
    </source>
</evidence>
<dbReference type="STRING" id="105696.A0A1Y2M0M2"/>